<dbReference type="PATRIC" id="fig|411473.3.peg.332"/>
<evidence type="ECO:0000313" key="3">
    <source>
        <dbReference type="Proteomes" id="UP000016662"/>
    </source>
</evidence>
<dbReference type="Proteomes" id="UP000016662">
    <property type="component" value="Unassembled WGS sequence"/>
</dbReference>
<name>U2MCY8_9FIRM</name>
<dbReference type="RefSeq" id="WP_021682118.1">
    <property type="nucleotide sequence ID" value="NZ_KI260404.1"/>
</dbReference>
<dbReference type="Pfam" id="PF12673">
    <property type="entry name" value="SipL"/>
    <property type="match status" value="1"/>
</dbReference>
<sequence length="518" mass="58034">MDLKINREMLPVTEILLDEVQEQSVELDYVLPDYDPDIFRIIGCEIQPTIVNSTTGTDRITYELRADIRVLYCGSESTLLQCVAQQMTFTRNVELPRPAEDLQVQIRPRTTYANCRAVSPRRLEVRGAVSVSIRAAGDRKQEVIEDVFGMHVQLRKVPVEYAAQKRRATKHILLNEDVELGQSKPPIRSIVRSSVRLNHEEQSILAGKLVAKGEATVQFLYTWQQEDGSNGLEQMQFTVPYSQIVDMEQIDDTYRGSVDTQVVRCDLKPCTGKNGSMDSLQCELELCLRCTAIKTASIQLVTDAFSTLYPCEQETVSLQIDMAPVPVHAVMPCSASLQPTDTVPECIYDLHCHVRNINMQLLSDTNRIRISGMLCCNLLAGDADGMPMMLEKEEAFEVYTDSETPVDNAVLQAEVLPTDCTYHLASDGKITIQASLLLRGYLRPSARHTCLSGLTVDGENKLVRDGDYALKLYYGVEHENVWDIAKRCRTSVGAIMEENDLTDEQLTAAGMLFIPIVQ</sequence>
<dbReference type="OrthoDB" id="9779340at2"/>
<comment type="caution">
    <text evidence="2">The sequence shown here is derived from an EMBL/GenBank/DDBJ whole genome shotgun (WGS) entry which is preliminary data.</text>
</comment>
<keyword evidence="3" id="KW-1185">Reference proteome</keyword>
<dbReference type="InterPro" id="IPR024300">
    <property type="entry name" value="SipL_SPOCS_dom"/>
</dbReference>
<dbReference type="EMBL" id="AWVF01000037">
    <property type="protein sequence ID" value="ERJ97168.1"/>
    <property type="molecule type" value="Genomic_DNA"/>
</dbReference>
<feature type="domain" description="SipL SPOCS" evidence="1">
    <location>
        <begin position="187"/>
        <end position="266"/>
    </location>
</feature>
<dbReference type="eggNOG" id="COG1388">
    <property type="taxonomic scope" value="Bacteria"/>
</dbReference>
<evidence type="ECO:0000313" key="2">
    <source>
        <dbReference type="EMBL" id="ERJ97168.1"/>
    </source>
</evidence>
<dbReference type="STRING" id="411473.RUMCAL_00441"/>
<dbReference type="HOGENOM" id="CLU_037106_1_0_9"/>
<accession>U2MCY8</accession>
<protein>
    <recommendedName>
        <fullName evidence="1">SipL SPOCS domain-containing protein</fullName>
    </recommendedName>
</protein>
<evidence type="ECO:0000259" key="1">
    <source>
        <dbReference type="Pfam" id="PF12673"/>
    </source>
</evidence>
<dbReference type="AlphaFoldDB" id="U2MCY8"/>
<organism evidence="2 3">
    <name type="scientific">Ruminococcus callidus ATCC 27760</name>
    <dbReference type="NCBI Taxonomy" id="411473"/>
    <lineage>
        <taxon>Bacteria</taxon>
        <taxon>Bacillati</taxon>
        <taxon>Bacillota</taxon>
        <taxon>Clostridia</taxon>
        <taxon>Eubacteriales</taxon>
        <taxon>Oscillospiraceae</taxon>
        <taxon>Ruminococcus</taxon>
    </lineage>
</organism>
<reference evidence="2 3" key="1">
    <citation type="submission" date="2013-07" db="EMBL/GenBank/DDBJ databases">
        <authorList>
            <person name="Weinstock G."/>
            <person name="Sodergren E."/>
            <person name="Wylie T."/>
            <person name="Fulton L."/>
            <person name="Fulton R."/>
            <person name="Fronick C."/>
            <person name="O'Laughlin M."/>
            <person name="Godfrey J."/>
            <person name="Miner T."/>
            <person name="Herter B."/>
            <person name="Appelbaum E."/>
            <person name="Cordes M."/>
            <person name="Lek S."/>
            <person name="Wollam A."/>
            <person name="Pepin K.H."/>
            <person name="Palsikar V.B."/>
            <person name="Mitreva M."/>
            <person name="Wilson R.K."/>
        </authorList>
    </citation>
    <scope>NUCLEOTIDE SEQUENCE [LARGE SCALE GENOMIC DNA]</scope>
    <source>
        <strain evidence="2 3">ATCC 27760</strain>
    </source>
</reference>
<proteinExistence type="predicted"/>
<gene>
    <name evidence="2" type="ORF">RUMCAL_00441</name>
</gene>